<proteinExistence type="predicted"/>
<dbReference type="Gene3D" id="3.90.190.10">
    <property type="entry name" value="Protein tyrosine phosphatase superfamily"/>
    <property type="match status" value="1"/>
</dbReference>
<evidence type="ECO:0000313" key="1">
    <source>
        <dbReference type="Ensembl" id="ENSSSCP00065022336.1"/>
    </source>
</evidence>
<organism evidence="1 2">
    <name type="scientific">Sus scrofa</name>
    <name type="common">Pig</name>
    <dbReference type="NCBI Taxonomy" id="9823"/>
    <lineage>
        <taxon>Eukaryota</taxon>
        <taxon>Metazoa</taxon>
        <taxon>Chordata</taxon>
        <taxon>Craniata</taxon>
        <taxon>Vertebrata</taxon>
        <taxon>Euteleostomi</taxon>
        <taxon>Mammalia</taxon>
        <taxon>Eutheria</taxon>
        <taxon>Laurasiatheria</taxon>
        <taxon>Artiodactyla</taxon>
        <taxon>Suina</taxon>
        <taxon>Suidae</taxon>
        <taxon>Sus</taxon>
    </lineage>
</organism>
<evidence type="ECO:0000313" key="2">
    <source>
        <dbReference type="Proteomes" id="UP000694725"/>
    </source>
</evidence>
<name>A0A8D2C718_PIG</name>
<sequence length="84" mass="10054">MNRPAPVEVTYKNMRYLITHHSTNATLKKFTEKLKKYGVTAIVRVLQFPRQKWRGTFNSKPFFFLLYKLCFKYSNGQRNNCCIQ</sequence>
<dbReference type="InterPro" id="IPR029021">
    <property type="entry name" value="Prot-tyrosine_phosphatase-like"/>
</dbReference>
<dbReference type="AlphaFoldDB" id="A0A8D2C718"/>
<protein>
    <submittedName>
        <fullName evidence="1">Uncharacterized protein</fullName>
    </submittedName>
</protein>
<accession>A0A8D2C718</accession>
<dbReference type="SUPFAM" id="SSF52799">
    <property type="entry name" value="(Phosphotyrosine protein) phosphatases II"/>
    <property type="match status" value="1"/>
</dbReference>
<reference evidence="1" key="1">
    <citation type="submission" date="2025-08" db="UniProtKB">
        <authorList>
            <consortium name="Ensembl"/>
        </authorList>
    </citation>
    <scope>IDENTIFICATION</scope>
</reference>
<dbReference type="Proteomes" id="UP000694725">
    <property type="component" value="Unplaced"/>
</dbReference>
<dbReference type="Ensembl" id="ENSSSCT00065051460.1">
    <property type="protein sequence ID" value="ENSSSCP00065022336.1"/>
    <property type="gene ID" value="ENSSSCG00065037686.1"/>
</dbReference>